<accession>A0A9P0VYZ4</accession>
<protein>
    <recommendedName>
        <fullName evidence="4">Protein ASI3</fullName>
    </recommendedName>
</protein>
<dbReference type="EMBL" id="CAKXYY010000011">
    <property type="protein sequence ID" value="CAH2353518.1"/>
    <property type="molecule type" value="Genomic_DNA"/>
</dbReference>
<dbReference type="Pfam" id="PF13920">
    <property type="entry name" value="zf-C3HC4_3"/>
    <property type="match status" value="1"/>
</dbReference>
<dbReference type="GO" id="GO:0016567">
    <property type="term" value="P:protein ubiquitination"/>
    <property type="evidence" value="ECO:0007669"/>
    <property type="project" value="TreeGrafter"/>
</dbReference>
<keyword evidence="1" id="KW-1133">Transmembrane helix</keyword>
<organism evidence="2 3">
    <name type="scientific">[Candida] railenensis</name>
    <dbReference type="NCBI Taxonomy" id="45579"/>
    <lineage>
        <taxon>Eukaryota</taxon>
        <taxon>Fungi</taxon>
        <taxon>Dikarya</taxon>
        <taxon>Ascomycota</taxon>
        <taxon>Saccharomycotina</taxon>
        <taxon>Pichiomycetes</taxon>
        <taxon>Debaryomycetaceae</taxon>
        <taxon>Kurtzmaniella</taxon>
    </lineage>
</organism>
<dbReference type="GO" id="GO:0061630">
    <property type="term" value="F:ubiquitin protein ligase activity"/>
    <property type="evidence" value="ECO:0007669"/>
    <property type="project" value="TreeGrafter"/>
</dbReference>
<dbReference type="PANTHER" id="PTHR22696">
    <property type="entry name" value="E3 UBIQUITIN-PROTEIN LIGASE RNF26"/>
    <property type="match status" value="1"/>
</dbReference>
<evidence type="ECO:0000313" key="2">
    <source>
        <dbReference type="EMBL" id="CAH2353518.1"/>
    </source>
</evidence>
<dbReference type="GO" id="GO:0006511">
    <property type="term" value="P:ubiquitin-dependent protein catabolic process"/>
    <property type="evidence" value="ECO:0007669"/>
    <property type="project" value="TreeGrafter"/>
</dbReference>
<dbReference type="Proteomes" id="UP000837801">
    <property type="component" value="Unassembled WGS sequence"/>
</dbReference>
<dbReference type="InterPro" id="IPR013083">
    <property type="entry name" value="Znf_RING/FYVE/PHD"/>
</dbReference>
<feature type="transmembrane region" description="Helical" evidence="1">
    <location>
        <begin position="329"/>
        <end position="359"/>
    </location>
</feature>
<feature type="transmembrane region" description="Helical" evidence="1">
    <location>
        <begin position="133"/>
        <end position="158"/>
    </location>
</feature>
<comment type="caution">
    <text evidence="2">The sequence shown here is derived from an EMBL/GenBank/DDBJ whole genome shotgun (WGS) entry which is preliminary data.</text>
</comment>
<dbReference type="AlphaFoldDB" id="A0A9P0VYZ4"/>
<feature type="transmembrane region" description="Helical" evidence="1">
    <location>
        <begin position="63"/>
        <end position="82"/>
    </location>
</feature>
<keyword evidence="1" id="KW-0472">Membrane</keyword>
<reference evidence="2" key="1">
    <citation type="submission" date="2022-03" db="EMBL/GenBank/DDBJ databases">
        <authorList>
            <person name="Legras J.-L."/>
            <person name="Devillers H."/>
            <person name="Grondin C."/>
        </authorList>
    </citation>
    <scope>NUCLEOTIDE SEQUENCE</scope>
    <source>
        <strain evidence="2">CLIB 1423</strain>
    </source>
</reference>
<evidence type="ECO:0000256" key="1">
    <source>
        <dbReference type="SAM" id="Phobius"/>
    </source>
</evidence>
<dbReference type="PANTHER" id="PTHR22696:SF1">
    <property type="entry name" value="E3 UBIQUITIN-PROTEIN LIGASE RNF26"/>
    <property type="match status" value="1"/>
</dbReference>
<keyword evidence="1" id="KW-0812">Transmembrane</keyword>
<proteinExistence type="predicted"/>
<gene>
    <name evidence="2" type="ORF">CLIB1423_11S01508</name>
</gene>
<evidence type="ECO:0000313" key="3">
    <source>
        <dbReference type="Proteomes" id="UP000837801"/>
    </source>
</evidence>
<sequence>MNGSNITNGTNGSLDSIFGEEYEGPTVVTVTKPPIKWIVEALVSAVKESGESSLLDWDRFGPVLTYCCSTYGLACLIMAFILNRTLILASVNTTRLQMGTVNRNLGAGATPSSRSSGTTSKRMFEMVKKLTSFALRLAAIGTLLYNCFNVLVMLDFIWKSNNFDENVDNWFSKGVSYLLRGFEYSPDYYYNNKYMATPKDQVQIGPTTDMYWPVFLGYCWSSFVETFISVMQGRKPYNEAGITIFEHSFAFHQSRSKTGFLFGGRRIHARPTEQVLICSLYSIANHLNIQIGGAINNNRYRLIPSTIFGASFMVYIYKNVLMGNIFEFSFVIISAFIPQFLFLGVIFICTLICSLAFMVNGFQLTNLNYASFFQIAEGEQEADNDDSHFVHFLFKNFNIQLSDDFYTSLLNLGTSMISVAGKSCYIKELGIVTVTDETWLEKSIWEKLLATINLDTKKHGSSSMSVFKYLKGKNISGYANLIKSPSERLLKGQTLREYELSMNSSKYDEHSVMKRRIMFVSELFGNLLQLFSGLARKAWRFITRTRANDKDIPVFLQRFIQPKTDDALQSITEMNKYQLVNVDDLDENELSVQLLYSKDSEFSEIDNSNDYFLEDYISEQSDIESDLESVDGFAFEEIMGSPQEFMDLVGSGQELRYRMSSDAVMTRSVFNKLSQNENETTKLMELIVEKRRQQLEALKKREGEDEDEVEDFSSSRYDCVVCQVNPREIITWPCKCFAVCESCRLSLVTKGMEGCVCCRKNVEGVTRVFIP</sequence>
<evidence type="ECO:0008006" key="4">
    <source>
        <dbReference type="Google" id="ProtNLM"/>
    </source>
</evidence>
<keyword evidence="3" id="KW-1185">Reference proteome</keyword>
<dbReference type="OrthoDB" id="66726at2759"/>
<name>A0A9P0VYZ4_9ASCO</name>
<dbReference type="Gene3D" id="3.30.40.10">
    <property type="entry name" value="Zinc/RING finger domain, C3HC4 (zinc finger)"/>
    <property type="match status" value="1"/>
</dbReference>